<reference evidence="5 6" key="1">
    <citation type="submission" date="2024-08" db="EMBL/GenBank/DDBJ databases">
        <title>Insights into the chromosomal genome structure of Flemingia macrophylla.</title>
        <authorList>
            <person name="Ding Y."/>
            <person name="Zhao Y."/>
            <person name="Bi W."/>
            <person name="Wu M."/>
            <person name="Zhao G."/>
            <person name="Gong Y."/>
            <person name="Li W."/>
            <person name="Zhang P."/>
        </authorList>
    </citation>
    <scope>NUCLEOTIDE SEQUENCE [LARGE SCALE GENOMIC DNA]</scope>
    <source>
        <strain evidence="5">DYQJB</strain>
        <tissue evidence="5">Leaf</tissue>
    </source>
</reference>
<evidence type="ECO:0000313" key="6">
    <source>
        <dbReference type="Proteomes" id="UP001603857"/>
    </source>
</evidence>
<dbReference type="PANTHER" id="PTHR31875:SF24">
    <property type="entry name" value="PROTEIN DEHYDRATION-INDUCED 19 HOMOLOG 5"/>
    <property type="match status" value="1"/>
</dbReference>
<dbReference type="Pfam" id="PF14571">
    <property type="entry name" value="Di19_C"/>
    <property type="match status" value="1"/>
</dbReference>
<dbReference type="InterPro" id="IPR033347">
    <property type="entry name" value="Di19"/>
</dbReference>
<evidence type="ECO:0000313" key="5">
    <source>
        <dbReference type="EMBL" id="KAL2346957.1"/>
    </source>
</evidence>
<dbReference type="Pfam" id="PF05605">
    <property type="entry name" value="zf-Di19"/>
    <property type="match status" value="1"/>
</dbReference>
<comment type="caution">
    <text evidence="5">The sequence shown here is derived from an EMBL/GenBank/DDBJ whole genome shotgun (WGS) entry which is preliminary data.</text>
</comment>
<dbReference type="EMBL" id="JBGMDY010000001">
    <property type="protein sequence ID" value="KAL2346957.1"/>
    <property type="molecule type" value="Genomic_DNA"/>
</dbReference>
<sequence>MDLDFRASTIHSTNHLSLQRLHSGGNNSVYTDEDDDSQSLLRCTFCDFEIDFSAIRYRLEEMHYCDPKNMLCPVCDEKLGEEAIRVVWNSISQKRTWKSDKSSISSVDSVVLDKKLPTRKAKHDPLLSPFISNVSVSNSSGIHTGEGFSCNASDVSDAKGSETDSPPDSGDEKDAEERRLKAYFVQELVLTTLI</sequence>
<evidence type="ECO:0000256" key="2">
    <source>
        <dbReference type="SAM" id="MobiDB-lite"/>
    </source>
</evidence>
<feature type="domain" description="Di19 C-terminal" evidence="4">
    <location>
        <begin position="117"/>
        <end position="193"/>
    </location>
</feature>
<accession>A0ABD1NFQ5</accession>
<comment type="similarity">
    <text evidence="1">Belongs to the Di19 family.</text>
</comment>
<keyword evidence="6" id="KW-1185">Reference proteome</keyword>
<feature type="region of interest" description="Disordered" evidence="2">
    <location>
        <begin position="153"/>
        <end position="177"/>
    </location>
</feature>
<dbReference type="AlphaFoldDB" id="A0ABD1NFQ5"/>
<organism evidence="5 6">
    <name type="scientific">Flemingia macrophylla</name>
    <dbReference type="NCBI Taxonomy" id="520843"/>
    <lineage>
        <taxon>Eukaryota</taxon>
        <taxon>Viridiplantae</taxon>
        <taxon>Streptophyta</taxon>
        <taxon>Embryophyta</taxon>
        <taxon>Tracheophyta</taxon>
        <taxon>Spermatophyta</taxon>
        <taxon>Magnoliopsida</taxon>
        <taxon>eudicotyledons</taxon>
        <taxon>Gunneridae</taxon>
        <taxon>Pentapetalae</taxon>
        <taxon>rosids</taxon>
        <taxon>fabids</taxon>
        <taxon>Fabales</taxon>
        <taxon>Fabaceae</taxon>
        <taxon>Papilionoideae</taxon>
        <taxon>50 kb inversion clade</taxon>
        <taxon>NPAAA clade</taxon>
        <taxon>indigoferoid/millettioid clade</taxon>
        <taxon>Phaseoleae</taxon>
        <taxon>Flemingia</taxon>
    </lineage>
</organism>
<dbReference type="Proteomes" id="UP001603857">
    <property type="component" value="Unassembled WGS sequence"/>
</dbReference>
<dbReference type="PANTHER" id="PTHR31875">
    <property type="entry name" value="PROTEIN DEHYDRATION-INDUCED 19"/>
    <property type="match status" value="1"/>
</dbReference>
<gene>
    <name evidence="5" type="ORF">Fmac_000957</name>
</gene>
<evidence type="ECO:0000256" key="1">
    <source>
        <dbReference type="ARBA" id="ARBA00007109"/>
    </source>
</evidence>
<proteinExistence type="inferred from homology"/>
<dbReference type="InterPro" id="IPR008598">
    <property type="entry name" value="Di19_Zn-bd"/>
</dbReference>
<protein>
    <submittedName>
        <fullName evidence="5">Uncharacterized protein</fullName>
    </submittedName>
</protein>
<evidence type="ECO:0000259" key="4">
    <source>
        <dbReference type="Pfam" id="PF14571"/>
    </source>
</evidence>
<name>A0ABD1NFQ5_9FABA</name>
<dbReference type="InterPro" id="IPR027935">
    <property type="entry name" value="Di19_C"/>
</dbReference>
<evidence type="ECO:0000259" key="3">
    <source>
        <dbReference type="Pfam" id="PF05605"/>
    </source>
</evidence>
<feature type="domain" description="Di19 zinc-binding" evidence="3">
    <location>
        <begin position="41"/>
        <end position="84"/>
    </location>
</feature>